<dbReference type="SUPFAM" id="SSF52172">
    <property type="entry name" value="CheY-like"/>
    <property type="match status" value="1"/>
</dbReference>
<accession>A0ABU9UDL3</accession>
<dbReference type="RefSeq" id="WP_420070225.1">
    <property type="nucleotide sequence ID" value="NZ_JBCHKQ010000005.1"/>
</dbReference>
<dbReference type="InterPro" id="IPR005467">
    <property type="entry name" value="His_kinase_dom"/>
</dbReference>
<dbReference type="Proteomes" id="UP001466331">
    <property type="component" value="Unassembled WGS sequence"/>
</dbReference>
<dbReference type="InterPro" id="IPR003594">
    <property type="entry name" value="HATPase_dom"/>
</dbReference>
<evidence type="ECO:0000313" key="6">
    <source>
        <dbReference type="Proteomes" id="UP001466331"/>
    </source>
</evidence>
<reference evidence="5 6" key="1">
    <citation type="submission" date="2024-03" db="EMBL/GenBank/DDBJ databases">
        <title>Ignisphaera cupida sp. nov., a hyperthermophilic hydrolytic archaeon from a hot spring of Kamchatka, and proposal of Ignisphaeraceae fam. nov.</title>
        <authorList>
            <person name="Podosokorskaya O.A."/>
            <person name="Elcheninov A.G."/>
            <person name="Maltseva A.I."/>
            <person name="Zayulina K.S."/>
            <person name="Novikov A."/>
            <person name="Merkel A.Y."/>
        </authorList>
    </citation>
    <scope>NUCLEOTIDE SEQUENCE [LARGE SCALE GENOMIC DNA]</scope>
    <source>
        <strain evidence="5 6">38H-sp</strain>
    </source>
</reference>
<feature type="domain" description="Response regulatory" evidence="4">
    <location>
        <begin position="9"/>
        <end position="124"/>
    </location>
</feature>
<dbReference type="Pfam" id="PF02518">
    <property type="entry name" value="HATPase_c"/>
    <property type="match status" value="1"/>
</dbReference>
<dbReference type="EMBL" id="JBCHKQ010000005">
    <property type="protein sequence ID" value="MEM5948774.1"/>
    <property type="molecule type" value="Genomic_DNA"/>
</dbReference>
<dbReference type="PROSITE" id="PS50110">
    <property type="entry name" value="RESPONSE_REGULATORY"/>
    <property type="match status" value="1"/>
</dbReference>
<dbReference type="InterPro" id="IPR036890">
    <property type="entry name" value="HATPase_C_sf"/>
</dbReference>
<dbReference type="Gene3D" id="3.30.565.10">
    <property type="entry name" value="Histidine kinase-like ATPase, C-terminal domain"/>
    <property type="match status" value="1"/>
</dbReference>
<dbReference type="InterPro" id="IPR001789">
    <property type="entry name" value="Sig_transdc_resp-reg_receiver"/>
</dbReference>
<gene>
    <name evidence="5" type="ORF">WKV44_09510</name>
</gene>
<dbReference type="InterPro" id="IPR011006">
    <property type="entry name" value="CheY-like_superfamily"/>
</dbReference>
<dbReference type="PROSITE" id="PS50109">
    <property type="entry name" value="HIS_KIN"/>
    <property type="match status" value="1"/>
</dbReference>
<dbReference type="SUPFAM" id="SSF55874">
    <property type="entry name" value="ATPase domain of HSP90 chaperone/DNA topoisomerase II/histidine kinase"/>
    <property type="match status" value="1"/>
</dbReference>
<dbReference type="Pfam" id="PF00072">
    <property type="entry name" value="Response_reg"/>
    <property type="match status" value="1"/>
</dbReference>
<dbReference type="Gene3D" id="3.40.50.2300">
    <property type="match status" value="1"/>
</dbReference>
<protein>
    <submittedName>
        <fullName evidence="5">Response regulator</fullName>
    </submittedName>
</protein>
<dbReference type="CDD" id="cd19920">
    <property type="entry name" value="REC_PA4781-like"/>
    <property type="match status" value="1"/>
</dbReference>
<sequence length="431" mass="49224">MTTENTRKKILIVDDTPANIQLLGSILQDKYVVSFAESGKEALARLEKTDFDLILLDIMMPEMDGFEVCKRVRSNPKTKKIPIIFLSAKTDRESVMEGLELGGQDYIAKPYDARELIKRVETQLRIREQEKLIEESQKKDKSEKLDTRTINNLEFSNRKMFYEKLMFLTIYENIKQRFRMIKDRELFLQNDPTIALAQMEKIFLVTKNYLVNNKEVLAKNIPEATKEIFSAFSKAELQKDIVLIREVLKHHSTISNGLFFIKEYFSMLKDHVTHTDMDPTNLSEEIEMAIEEIVPILPATIDISITISPIEEKTTIDRNHLFLALAHNLLLSADSIISSSEEGKIMVKAYLHGGVVFIEITDTGKGLDAESRKSIIRAFDEQALDTGIEAMGLATIKQILVNNYQGALVIEQEGEGTKTTIQIPMENIKEK</sequence>
<keyword evidence="6" id="KW-1185">Reference proteome</keyword>
<organism evidence="5 6">
    <name type="scientific">Rarispira pelagica</name>
    <dbReference type="NCBI Taxonomy" id="3141764"/>
    <lineage>
        <taxon>Bacteria</taxon>
        <taxon>Pseudomonadati</taxon>
        <taxon>Spirochaetota</taxon>
        <taxon>Spirochaetia</taxon>
        <taxon>Winmispirales</taxon>
        <taxon>Winmispiraceae</taxon>
        <taxon>Rarispira</taxon>
    </lineage>
</organism>
<evidence type="ECO:0000256" key="2">
    <source>
        <dbReference type="PROSITE-ProRule" id="PRU00169"/>
    </source>
</evidence>
<feature type="modified residue" description="4-aspartylphosphate" evidence="2">
    <location>
        <position position="57"/>
    </location>
</feature>
<evidence type="ECO:0000259" key="4">
    <source>
        <dbReference type="PROSITE" id="PS50110"/>
    </source>
</evidence>
<comment type="caution">
    <text evidence="5">The sequence shown here is derived from an EMBL/GenBank/DDBJ whole genome shotgun (WGS) entry which is preliminary data.</text>
</comment>
<evidence type="ECO:0000313" key="5">
    <source>
        <dbReference type="EMBL" id="MEM5948774.1"/>
    </source>
</evidence>
<proteinExistence type="predicted"/>
<evidence type="ECO:0000256" key="1">
    <source>
        <dbReference type="ARBA" id="ARBA00022553"/>
    </source>
</evidence>
<evidence type="ECO:0000259" key="3">
    <source>
        <dbReference type="PROSITE" id="PS50109"/>
    </source>
</evidence>
<feature type="domain" description="Histidine kinase" evidence="3">
    <location>
        <begin position="260"/>
        <end position="427"/>
    </location>
</feature>
<dbReference type="PANTHER" id="PTHR43547">
    <property type="entry name" value="TWO-COMPONENT HISTIDINE KINASE"/>
    <property type="match status" value="1"/>
</dbReference>
<dbReference type="SMART" id="SM00448">
    <property type="entry name" value="REC"/>
    <property type="match status" value="1"/>
</dbReference>
<dbReference type="PANTHER" id="PTHR43547:SF2">
    <property type="entry name" value="HYBRID SIGNAL TRANSDUCTION HISTIDINE KINASE C"/>
    <property type="match status" value="1"/>
</dbReference>
<keyword evidence="1 2" id="KW-0597">Phosphoprotein</keyword>
<name>A0ABU9UDL3_9SPIR</name>